<sequence length="61" mass="6883">MNDNERKGLPADIDLLESALKLLRTNPSDIRRVKHLADVMARVNPQVLDKIKELEASCTQV</sequence>
<evidence type="ECO:0000313" key="2">
    <source>
        <dbReference type="Proteomes" id="UP000202888"/>
    </source>
</evidence>
<accession>A0A0D4DAG6</accession>
<name>A0A0D4DAG6_9CAUD</name>
<dbReference type="GeneID" id="26628360"/>
<keyword evidence="2" id="KW-1185">Reference proteome</keyword>
<proteinExistence type="predicted"/>
<evidence type="ECO:0000313" key="1">
    <source>
        <dbReference type="EMBL" id="AJT60875.1"/>
    </source>
</evidence>
<dbReference type="KEGG" id="vg:26628360"/>
<dbReference type="EMBL" id="KP671755">
    <property type="protein sequence ID" value="AJT60875.1"/>
    <property type="molecule type" value="Genomic_DNA"/>
</dbReference>
<reference evidence="1 2" key="1">
    <citation type="journal article" date="2016" name="Genom Data">
        <title>Complete genome sequence of a giant Vibrio phage ValKK3 infecting Vibrio alginolyticus.</title>
        <authorList>
            <person name="Lal T.M."/>
            <person name="Sano M."/>
            <person name="Hatai K."/>
            <person name="Ransangan J."/>
        </authorList>
    </citation>
    <scope>NUCLEOTIDE SEQUENCE [LARGE SCALE GENOMIC DNA]</scope>
</reference>
<dbReference type="Proteomes" id="UP000202888">
    <property type="component" value="Segment"/>
</dbReference>
<protein>
    <submittedName>
        <fullName evidence="1">Uncharacterized protein</fullName>
    </submittedName>
</protein>
<dbReference type="RefSeq" id="YP_009201137.1">
    <property type="nucleotide sequence ID" value="NC_028829.1"/>
</dbReference>
<organism evidence="1 2">
    <name type="scientific">Vibrio phage ValKK3</name>
    <dbReference type="NCBI Taxonomy" id="1610855"/>
    <lineage>
        <taxon>Viruses</taxon>
        <taxon>Duplodnaviria</taxon>
        <taxon>Heunggongvirae</taxon>
        <taxon>Uroviricota</taxon>
        <taxon>Caudoviricetes</taxon>
        <taxon>Pantevenvirales</taxon>
        <taxon>Straboviridae</taxon>
        <taxon>Schizotequatrovirus</taxon>
        <taxon>Schizotequatrovirus valkk3</taxon>
    </lineage>
</organism>